<proteinExistence type="predicted"/>
<evidence type="ECO:0000313" key="2">
    <source>
        <dbReference type="EMBL" id="RKQ12865.1"/>
    </source>
</evidence>
<dbReference type="PANTHER" id="PTHR30032">
    <property type="entry name" value="N-ACETYLMURAMOYL-L-ALANINE AMIDASE-RELATED"/>
    <property type="match status" value="1"/>
</dbReference>
<comment type="caution">
    <text evidence="2">The sequence shown here is derived from an EMBL/GenBank/DDBJ whole genome shotgun (WGS) entry which is preliminary data.</text>
</comment>
<protein>
    <submittedName>
        <fullName evidence="2">SpoIID/LytB domain-containing protein</fullName>
    </submittedName>
</protein>
<reference evidence="2 3" key="1">
    <citation type="journal article" date="2015" name="Antonie Van Leeuwenhoek">
        <title>Oceanobacillus bengalensis sp. nov., a bacterium isolated from seawater of the Bay of Bengal.</title>
        <authorList>
            <person name="Yongchang O."/>
            <person name="Xiang W."/>
            <person name="Wang G."/>
        </authorList>
    </citation>
    <scope>NUCLEOTIDE SEQUENCE [LARGE SCALE GENOMIC DNA]</scope>
    <source>
        <strain evidence="2 3">MCCC 1K00260</strain>
    </source>
</reference>
<dbReference type="InterPro" id="IPR013486">
    <property type="entry name" value="SpoIID/LytB"/>
</dbReference>
<feature type="domain" description="Sporulation stage II protein D amidase enhancer LytB N-terminal" evidence="1">
    <location>
        <begin position="121"/>
        <end position="201"/>
    </location>
</feature>
<name>A0A494YSF6_9BACI</name>
<sequence>MKYIVMVLSLMSMIFVVDTVKAEEMMRVRLVNHLGDTEQLNVSFEGEYFTLDPTVHLEEGVTYTLTKKNEKLIVEGGEETYVTSEPFLLIPSTYDYQHSVSINERPYLGAMEIRIEDNKFIRPVNQLPLEDYLKGVVPFEVFPEWSLETLKAQSLAARTYAAMHSGKEIDDTISYQVYGGYMWDKNTTKAVNETEGEVITYKDKLISAFYSASNGGMTENNSHVWGGEALPFFPIKEDPYDPTHPWEFSIHETQIDLDDINGTDPKWWDDLEEKDSEITTNIKSWLNRNGYPGDIKILSIPSFEISGEQLASDRSVIGSISVDFLWQLFDGMVLYQQVNLQDVQLNRIRPIIGGNIFKSYLIESLEKDNNVYTMEGKGYGHGVGMSQWGASVMGENGKSYKEIIEFYFPKTSISNLESDF</sequence>
<dbReference type="EMBL" id="RBZO01000038">
    <property type="protein sequence ID" value="RKQ12865.1"/>
    <property type="molecule type" value="Genomic_DNA"/>
</dbReference>
<dbReference type="PANTHER" id="PTHR30032:SF4">
    <property type="entry name" value="AMIDASE ENHANCER"/>
    <property type="match status" value="1"/>
</dbReference>
<dbReference type="RefSeq" id="WP_121134133.1">
    <property type="nucleotide sequence ID" value="NZ_JBHUFK010000062.1"/>
</dbReference>
<dbReference type="InterPro" id="IPR051922">
    <property type="entry name" value="Bact_Sporulation_Assoc"/>
</dbReference>
<dbReference type="OrthoDB" id="9794671at2"/>
<keyword evidence="3" id="KW-1185">Reference proteome</keyword>
<dbReference type="GO" id="GO:0030288">
    <property type="term" value="C:outer membrane-bounded periplasmic space"/>
    <property type="evidence" value="ECO:0007669"/>
    <property type="project" value="TreeGrafter"/>
</dbReference>
<dbReference type="GO" id="GO:0030435">
    <property type="term" value="P:sporulation resulting in formation of a cellular spore"/>
    <property type="evidence" value="ECO:0007669"/>
    <property type="project" value="InterPro"/>
</dbReference>
<organism evidence="2 3">
    <name type="scientific">Oceanobacillus bengalensis</name>
    <dbReference type="NCBI Taxonomy" id="1435466"/>
    <lineage>
        <taxon>Bacteria</taxon>
        <taxon>Bacillati</taxon>
        <taxon>Bacillota</taxon>
        <taxon>Bacilli</taxon>
        <taxon>Bacillales</taxon>
        <taxon>Bacillaceae</taxon>
        <taxon>Oceanobacillus</taxon>
    </lineage>
</organism>
<dbReference type="Pfam" id="PF08486">
    <property type="entry name" value="SpoIID"/>
    <property type="match status" value="1"/>
</dbReference>
<dbReference type="Proteomes" id="UP000281813">
    <property type="component" value="Unassembled WGS sequence"/>
</dbReference>
<dbReference type="InterPro" id="IPR013693">
    <property type="entry name" value="SpoIID/LytB_N"/>
</dbReference>
<evidence type="ECO:0000259" key="1">
    <source>
        <dbReference type="Pfam" id="PF08486"/>
    </source>
</evidence>
<gene>
    <name evidence="2" type="ORF">D8M05_17490</name>
</gene>
<dbReference type="AlphaFoldDB" id="A0A494YSF6"/>
<dbReference type="NCBIfam" id="TIGR02669">
    <property type="entry name" value="SpoIID_LytB"/>
    <property type="match status" value="1"/>
</dbReference>
<accession>A0A494YSF6</accession>
<evidence type="ECO:0000313" key="3">
    <source>
        <dbReference type="Proteomes" id="UP000281813"/>
    </source>
</evidence>